<dbReference type="InterPro" id="IPR050272">
    <property type="entry name" value="Isochorismatase-like_hydrls"/>
</dbReference>
<dbReference type="Gene3D" id="3.40.50.850">
    <property type="entry name" value="Isochorismatase-like"/>
    <property type="match status" value="1"/>
</dbReference>
<gene>
    <name evidence="3" type="ORF">BW247_02495</name>
</gene>
<keyword evidence="4" id="KW-1185">Reference proteome</keyword>
<proteinExistence type="predicted"/>
<protein>
    <submittedName>
        <fullName evidence="3">Isochorismatase</fullName>
    </submittedName>
</protein>
<feature type="domain" description="Isochorismatase-like" evidence="2">
    <location>
        <begin position="17"/>
        <end position="197"/>
    </location>
</feature>
<name>A0A1P8UE09_9GAMM</name>
<evidence type="ECO:0000256" key="1">
    <source>
        <dbReference type="ARBA" id="ARBA00022801"/>
    </source>
</evidence>
<dbReference type="AlphaFoldDB" id="A0A1P8UE09"/>
<dbReference type="STRING" id="1765967.BW247_02495"/>
<evidence type="ECO:0000259" key="2">
    <source>
        <dbReference type="Pfam" id="PF00857"/>
    </source>
</evidence>
<reference evidence="3 4" key="1">
    <citation type="submission" date="2017-01" db="EMBL/GenBank/DDBJ databases">
        <title>Draft sequence of Acidihalobacter ferrooxidans strain DSM 14175 (strain V8).</title>
        <authorList>
            <person name="Khaleque H.N."/>
            <person name="Ramsay J.P."/>
            <person name="Murphy R.J.T."/>
            <person name="Kaksonen A.H."/>
            <person name="Boxall N.J."/>
            <person name="Watkin E.L.J."/>
        </authorList>
    </citation>
    <scope>NUCLEOTIDE SEQUENCE [LARGE SCALE GENOMIC DNA]</scope>
    <source>
        <strain evidence="3 4">V8</strain>
    </source>
</reference>
<evidence type="ECO:0000313" key="4">
    <source>
        <dbReference type="Proteomes" id="UP000243807"/>
    </source>
</evidence>
<dbReference type="PANTHER" id="PTHR43540:SF1">
    <property type="entry name" value="ISOCHORISMATASE HYDROLASE"/>
    <property type="match status" value="1"/>
</dbReference>
<accession>A0A1P8UE09</accession>
<dbReference type="PANTHER" id="PTHR43540">
    <property type="entry name" value="PEROXYUREIDOACRYLATE/UREIDOACRYLATE AMIDOHYDROLASE-RELATED"/>
    <property type="match status" value="1"/>
</dbReference>
<dbReference type="Proteomes" id="UP000243807">
    <property type="component" value="Chromosome"/>
</dbReference>
<keyword evidence="1" id="KW-0378">Hydrolase</keyword>
<dbReference type="CDD" id="cd00431">
    <property type="entry name" value="cysteine_hydrolases"/>
    <property type="match status" value="1"/>
</dbReference>
<dbReference type="InterPro" id="IPR036380">
    <property type="entry name" value="Isochorismatase-like_sf"/>
</dbReference>
<sequence length="216" mass="23855">MKDFGLSRDVPVRKGMTALLFVDVQNYSAEDGGEYAGLDAATREERYGYFFREMRTRALPNMQRLQQACRTAGVEVMYTVIESLTLDGRDMGLDYKISGLFCPKGSRDAQVLEAIMPVEDEIIIPKTSSSPFISTNLHYVLGNLGVKHLIVCGVLTDQCVDSTVRDACDHGYLVTLVTDACATHSEERQHHSLANNHGYCRQLATDALIAELAALS</sequence>
<dbReference type="KEGG" id="afy:BW247_02495"/>
<organism evidence="3 4">
    <name type="scientific">Acidihalobacter ferrooxydans</name>
    <dbReference type="NCBI Taxonomy" id="1765967"/>
    <lineage>
        <taxon>Bacteria</taxon>
        <taxon>Pseudomonadati</taxon>
        <taxon>Pseudomonadota</taxon>
        <taxon>Gammaproteobacteria</taxon>
        <taxon>Chromatiales</taxon>
        <taxon>Ectothiorhodospiraceae</taxon>
        <taxon>Acidihalobacter</taxon>
    </lineage>
</organism>
<dbReference type="OrthoDB" id="9807387at2"/>
<evidence type="ECO:0000313" key="3">
    <source>
        <dbReference type="EMBL" id="APZ42102.1"/>
    </source>
</evidence>
<dbReference type="Pfam" id="PF00857">
    <property type="entry name" value="Isochorismatase"/>
    <property type="match status" value="1"/>
</dbReference>
<dbReference type="SUPFAM" id="SSF52499">
    <property type="entry name" value="Isochorismatase-like hydrolases"/>
    <property type="match status" value="1"/>
</dbReference>
<dbReference type="EMBL" id="CP019434">
    <property type="protein sequence ID" value="APZ42102.1"/>
    <property type="molecule type" value="Genomic_DNA"/>
</dbReference>
<dbReference type="GO" id="GO:0016787">
    <property type="term" value="F:hydrolase activity"/>
    <property type="evidence" value="ECO:0007669"/>
    <property type="project" value="UniProtKB-KW"/>
</dbReference>
<dbReference type="RefSeq" id="WP_076835513.1">
    <property type="nucleotide sequence ID" value="NZ_CP019434.1"/>
</dbReference>
<dbReference type="InterPro" id="IPR000868">
    <property type="entry name" value="Isochorismatase-like_dom"/>
</dbReference>